<dbReference type="Pfam" id="PF09318">
    <property type="entry name" value="Glyco_trans_A_1"/>
    <property type="match status" value="1"/>
</dbReference>
<dbReference type="PANTHER" id="PTHR12526:SF630">
    <property type="entry name" value="GLYCOSYLTRANSFERASE"/>
    <property type="match status" value="1"/>
</dbReference>
<keyword evidence="3" id="KW-0808">Transferase</keyword>
<dbReference type="SUPFAM" id="SSF53756">
    <property type="entry name" value="UDP-Glycosyltransferase/glycogen phosphorylase"/>
    <property type="match status" value="1"/>
</dbReference>
<dbReference type="InterPro" id="IPR001296">
    <property type="entry name" value="Glyco_trans_1"/>
</dbReference>
<proteinExistence type="predicted"/>
<dbReference type="eggNOG" id="COG0438">
    <property type="taxonomic scope" value="Bacteria"/>
</dbReference>
<evidence type="ECO:0000259" key="2">
    <source>
        <dbReference type="Pfam" id="PF09318"/>
    </source>
</evidence>
<feature type="domain" description="Glycosyl transferase family 1" evidence="1">
    <location>
        <begin position="315"/>
        <end position="482"/>
    </location>
</feature>
<dbReference type="RefSeq" id="WP_021289418.1">
    <property type="nucleotide sequence ID" value="NZ_BNER01000010.1"/>
</dbReference>
<accession>A0A024Q8Y3</accession>
<dbReference type="Gene3D" id="3.40.50.2000">
    <property type="entry name" value="Glycogen Phosphorylase B"/>
    <property type="match status" value="3"/>
</dbReference>
<dbReference type="OrthoDB" id="570545at2"/>
<dbReference type="Pfam" id="PF00534">
    <property type="entry name" value="Glycos_transf_1"/>
    <property type="match status" value="1"/>
</dbReference>
<dbReference type="GO" id="GO:0016757">
    <property type="term" value="F:glycosyltransferase activity"/>
    <property type="evidence" value="ECO:0007669"/>
    <property type="project" value="InterPro"/>
</dbReference>
<evidence type="ECO:0000313" key="3">
    <source>
        <dbReference type="EMBL" id="CDQ38685.1"/>
    </source>
</evidence>
<dbReference type="STRING" id="1462526.BN990_00957"/>
<gene>
    <name evidence="3" type="primary">tagE</name>
    <name evidence="3" type="ORF">BN990_00957</name>
</gene>
<comment type="caution">
    <text evidence="3">The sequence shown here is derived from an EMBL/GenBank/DDBJ whole genome shotgun (WGS) entry which is preliminary data.</text>
</comment>
<evidence type="ECO:0000313" key="4">
    <source>
        <dbReference type="Proteomes" id="UP000028875"/>
    </source>
</evidence>
<feature type="domain" description="Glycosyl transferase 1" evidence="2">
    <location>
        <begin position="12"/>
        <end position="177"/>
    </location>
</feature>
<organism evidence="3 4">
    <name type="scientific">Virgibacillus massiliensis</name>
    <dbReference type="NCBI Taxonomy" id="1462526"/>
    <lineage>
        <taxon>Bacteria</taxon>
        <taxon>Bacillati</taxon>
        <taxon>Bacillota</taxon>
        <taxon>Bacilli</taxon>
        <taxon>Bacillales</taxon>
        <taxon>Bacillaceae</taxon>
        <taxon>Virgibacillus</taxon>
    </lineage>
</organism>
<sequence length="501" mass="58649">MKKTTPIILVNSLDVERGGITRASIKRANMLSQHNKNVMIITFAYQQYFNKIIQKLYDKNILSKHVKVINFFEEMQLMKKKTKAKKQLVKEKGYTVFPVENRKKEPSYRYYKNGLYIMYKRFNAEGCIKFIDYMDETGKRVRREEYNENGILARTRHMDSTNNKPRFDQYFDTSGNCIFSVYVNPKSDNEGRVVRFIHQPKEFTSLSKCQQEWLESVLQRIKYPVVSSELRKFTPMLANVQHKNIKKIEVIHSSHLQKPFNDNSMIKPAYQSLFKELASNFDYIVFLTNEQKQDVEKVYGANSNFRVIPHSTSIKEERKTKNTLNYNPYLAVTLARLHEVKRLEEAIRAFRLVVDKLPKAQYYIYGNGNSKEELQALIKNLKLQNNVFLKSYTNSPQTTYRNAACSILTSRQEGFAMVITESMAVGTPVISYNIKYGPKDIITDGIDGHLVEDGSRQALAKKIIDVMENEKYRKNLSTNALKVKKTFSEKRYNRNWLELYL</sequence>
<reference evidence="3 4" key="1">
    <citation type="submission" date="2014-03" db="EMBL/GenBank/DDBJ databases">
        <authorList>
            <person name="Urmite Genomes U."/>
        </authorList>
    </citation>
    <scope>NUCLEOTIDE SEQUENCE [LARGE SCALE GENOMIC DNA]</scope>
    <source>
        <strain evidence="3 4">Vm-5</strain>
    </source>
</reference>
<dbReference type="AlphaFoldDB" id="A0A024Q8Y3"/>
<protein>
    <submittedName>
        <fullName evidence="3">Putative poly(Glycerol-phosphate) alpha-glucosyltransferase</fullName>
    </submittedName>
</protein>
<name>A0A024Q8Y3_9BACI</name>
<keyword evidence="4" id="KW-1185">Reference proteome</keyword>
<reference evidence="4" key="2">
    <citation type="submission" date="2014-05" db="EMBL/GenBank/DDBJ databases">
        <title>Draft genome sequence of Virgibacillus massiliensis Vm-5.</title>
        <authorList>
            <person name="Khelaifia S."/>
            <person name="Croce O."/>
            <person name="Lagier J.C."/>
            <person name="Raoult D."/>
        </authorList>
    </citation>
    <scope>NUCLEOTIDE SEQUENCE [LARGE SCALE GENOMIC DNA]</scope>
    <source>
        <strain evidence="4">Vm-5</strain>
    </source>
</reference>
<dbReference type="InterPro" id="IPR015397">
    <property type="entry name" value="Glyco_trans_A_1"/>
</dbReference>
<evidence type="ECO:0000259" key="1">
    <source>
        <dbReference type="Pfam" id="PF00534"/>
    </source>
</evidence>
<dbReference type="Proteomes" id="UP000028875">
    <property type="component" value="Unassembled WGS sequence"/>
</dbReference>
<dbReference type="EMBL" id="CCDP010000001">
    <property type="protein sequence ID" value="CDQ38685.1"/>
    <property type="molecule type" value="Genomic_DNA"/>
</dbReference>
<dbReference type="PANTHER" id="PTHR12526">
    <property type="entry name" value="GLYCOSYLTRANSFERASE"/>
    <property type="match status" value="1"/>
</dbReference>